<evidence type="ECO:0000256" key="4">
    <source>
        <dbReference type="ARBA" id="ARBA00023136"/>
    </source>
</evidence>
<feature type="transmembrane region" description="Helical" evidence="6">
    <location>
        <begin position="105"/>
        <end position="130"/>
    </location>
</feature>
<accession>A0AA39TXY8</accession>
<organism evidence="7 8">
    <name type="scientific">Armillaria tabescens</name>
    <name type="common">Ringless honey mushroom</name>
    <name type="synonym">Agaricus tabescens</name>
    <dbReference type="NCBI Taxonomy" id="1929756"/>
    <lineage>
        <taxon>Eukaryota</taxon>
        <taxon>Fungi</taxon>
        <taxon>Dikarya</taxon>
        <taxon>Basidiomycota</taxon>
        <taxon>Agaricomycotina</taxon>
        <taxon>Agaricomycetes</taxon>
        <taxon>Agaricomycetidae</taxon>
        <taxon>Agaricales</taxon>
        <taxon>Marasmiineae</taxon>
        <taxon>Physalacriaceae</taxon>
        <taxon>Desarmillaria</taxon>
    </lineage>
</organism>
<dbReference type="InterPro" id="IPR051572">
    <property type="entry name" value="VTC_Complex_Subunit"/>
</dbReference>
<gene>
    <name evidence="7" type="ORF">EV420DRAFT_1660468</name>
</gene>
<evidence type="ECO:0008006" key="9">
    <source>
        <dbReference type="Google" id="ProtNLM"/>
    </source>
</evidence>
<dbReference type="RefSeq" id="XP_060339381.1">
    <property type="nucleotide sequence ID" value="XM_060478907.1"/>
</dbReference>
<reference evidence="7" key="1">
    <citation type="submission" date="2023-06" db="EMBL/GenBank/DDBJ databases">
        <authorList>
            <consortium name="Lawrence Berkeley National Laboratory"/>
            <person name="Ahrendt S."/>
            <person name="Sahu N."/>
            <person name="Indic B."/>
            <person name="Wong-Bajracharya J."/>
            <person name="Merenyi Z."/>
            <person name="Ke H.-M."/>
            <person name="Monk M."/>
            <person name="Kocsube S."/>
            <person name="Drula E."/>
            <person name="Lipzen A."/>
            <person name="Balint B."/>
            <person name="Henrissat B."/>
            <person name="Andreopoulos B."/>
            <person name="Martin F.M."/>
            <person name="Harder C.B."/>
            <person name="Rigling D."/>
            <person name="Ford K.L."/>
            <person name="Foster G.D."/>
            <person name="Pangilinan J."/>
            <person name="Papanicolaou A."/>
            <person name="Barry K."/>
            <person name="LaButti K."/>
            <person name="Viragh M."/>
            <person name="Koriabine M."/>
            <person name="Yan M."/>
            <person name="Riley R."/>
            <person name="Champramary S."/>
            <person name="Plett K.L."/>
            <person name="Tsai I.J."/>
            <person name="Slot J."/>
            <person name="Sipos G."/>
            <person name="Plett J."/>
            <person name="Nagy L.G."/>
            <person name="Grigoriev I.V."/>
        </authorList>
    </citation>
    <scope>NUCLEOTIDE SEQUENCE</scope>
    <source>
        <strain evidence="7">CCBAS 213</strain>
    </source>
</reference>
<proteinExistence type="predicted"/>
<dbReference type="GO" id="GO:0012505">
    <property type="term" value="C:endomembrane system"/>
    <property type="evidence" value="ECO:0007669"/>
    <property type="project" value="UniProtKB-SubCell"/>
</dbReference>
<dbReference type="EMBL" id="JAUEPS010000001">
    <property type="protein sequence ID" value="KAK0469588.1"/>
    <property type="molecule type" value="Genomic_DNA"/>
</dbReference>
<feature type="region of interest" description="Disordered" evidence="5">
    <location>
        <begin position="51"/>
        <end position="72"/>
    </location>
</feature>
<evidence type="ECO:0000256" key="2">
    <source>
        <dbReference type="ARBA" id="ARBA00022692"/>
    </source>
</evidence>
<keyword evidence="3 6" id="KW-1133">Transmembrane helix</keyword>
<dbReference type="AlphaFoldDB" id="A0AA39TXY8"/>
<comment type="caution">
    <text evidence="7">The sequence shown here is derived from an EMBL/GenBank/DDBJ whole genome shotgun (WGS) entry which is preliminary data.</text>
</comment>
<name>A0AA39TXY8_ARMTA</name>
<evidence type="ECO:0000256" key="6">
    <source>
        <dbReference type="SAM" id="Phobius"/>
    </source>
</evidence>
<keyword evidence="4 6" id="KW-0472">Membrane</keyword>
<evidence type="ECO:0000256" key="5">
    <source>
        <dbReference type="SAM" id="MobiDB-lite"/>
    </source>
</evidence>
<dbReference type="GeneID" id="85362455"/>
<evidence type="ECO:0000256" key="1">
    <source>
        <dbReference type="ARBA" id="ARBA00004127"/>
    </source>
</evidence>
<feature type="transmembrane region" description="Helical" evidence="6">
    <location>
        <begin position="142"/>
        <end position="159"/>
    </location>
</feature>
<keyword evidence="8" id="KW-1185">Reference proteome</keyword>
<keyword evidence="2 6" id="KW-0812">Transmembrane</keyword>
<feature type="transmembrane region" description="Helical" evidence="6">
    <location>
        <begin position="179"/>
        <end position="199"/>
    </location>
</feature>
<dbReference type="PANTHER" id="PTHR46140:SF2">
    <property type="entry name" value="VACUOLAR TRANSPORTER CHAPERONE 3 COMPLEX SUBUNIT 3-RELATED"/>
    <property type="match status" value="1"/>
</dbReference>
<comment type="subcellular location">
    <subcellularLocation>
        <location evidence="1">Endomembrane system</location>
        <topology evidence="1">Multi-pass membrane protein</topology>
    </subcellularLocation>
</comment>
<protein>
    <recommendedName>
        <fullName evidence="9">DUF202 domain-containing protein</fullName>
    </recommendedName>
</protein>
<sequence length="243" mass="27296">MSTPNPRPPKNPLNVERPESLVRRSWHVMTDMLSPFSASALATLPNAQRPQRYTRADAIPETENDEDGQRPTIRDYHAINSLPPMVRVPKKIATPVRVEGKVCTALITFISAWVSWLNLSILIGTLALALFNASQDDIARNFAYAYALISAGVLVYAYLLYQHRITMIRRRDPGHFDAIIGPLVISALLFFAIFANFFIRVRELREKNVPIPGAGFISTITQNWYPLSAGDRNSSLFSLQQES</sequence>
<dbReference type="GO" id="GO:0033254">
    <property type="term" value="C:vacuolar transporter chaperone complex"/>
    <property type="evidence" value="ECO:0007669"/>
    <property type="project" value="TreeGrafter"/>
</dbReference>
<evidence type="ECO:0000313" key="7">
    <source>
        <dbReference type="EMBL" id="KAK0469588.1"/>
    </source>
</evidence>
<dbReference type="GO" id="GO:0000329">
    <property type="term" value="C:fungal-type vacuole membrane"/>
    <property type="evidence" value="ECO:0007669"/>
    <property type="project" value="TreeGrafter"/>
</dbReference>
<evidence type="ECO:0000313" key="8">
    <source>
        <dbReference type="Proteomes" id="UP001175211"/>
    </source>
</evidence>
<dbReference type="Proteomes" id="UP001175211">
    <property type="component" value="Unassembled WGS sequence"/>
</dbReference>
<evidence type="ECO:0000256" key="3">
    <source>
        <dbReference type="ARBA" id="ARBA00022989"/>
    </source>
</evidence>
<dbReference type="PANTHER" id="PTHR46140">
    <property type="entry name" value="VACUOLAR TRANSPORTER CHAPERONE 1-RELATED"/>
    <property type="match status" value="1"/>
</dbReference>